<accession>A0ACB8UUV0</accession>
<name>A0ACB8UUV0_9EURO</name>
<protein>
    <submittedName>
        <fullName evidence="1">Transcription elongation factor spt6</fullName>
    </submittedName>
</protein>
<organism evidence="1">
    <name type="scientific">Ophidiomyces ophidiicola</name>
    <dbReference type="NCBI Taxonomy" id="1387563"/>
    <lineage>
        <taxon>Eukaryota</taxon>
        <taxon>Fungi</taxon>
        <taxon>Dikarya</taxon>
        <taxon>Ascomycota</taxon>
        <taxon>Pezizomycotina</taxon>
        <taxon>Eurotiomycetes</taxon>
        <taxon>Eurotiomycetidae</taxon>
        <taxon>Onygenales</taxon>
        <taxon>Onygenaceae</taxon>
        <taxon>Ophidiomyces</taxon>
    </lineage>
</organism>
<keyword evidence="1" id="KW-0648">Protein biosynthesis</keyword>
<dbReference type="EMBL" id="JALBCA010000073">
    <property type="protein sequence ID" value="KAI2384406.1"/>
    <property type="molecule type" value="Genomic_DNA"/>
</dbReference>
<sequence length="63" mass="7178">PPLPRMSTADILENEALLDDEKNDKDYNAETDKVAECQESQNDGYDNSSDEEENENKRDCVLI</sequence>
<gene>
    <name evidence="1" type="primary">SPT6_2</name>
    <name evidence="1" type="ORF">LOY88_004658</name>
</gene>
<comment type="caution">
    <text evidence="1">The sequence shown here is derived from an EMBL/GenBank/DDBJ whole genome shotgun (WGS) entry which is preliminary data.</text>
</comment>
<proteinExistence type="predicted"/>
<reference evidence="1" key="1">
    <citation type="journal article" date="2022" name="bioRxiv">
        <title>Population genetic analysis of Ophidiomyces ophidiicola, the causative agent of snake fungal disease, indicates recent introductions to the USA.</title>
        <authorList>
            <person name="Ladner J.T."/>
            <person name="Palmer J.M."/>
            <person name="Ettinger C.L."/>
            <person name="Stajich J.E."/>
            <person name="Farrell T.M."/>
            <person name="Glorioso B.M."/>
            <person name="Lawson B."/>
            <person name="Price S.J."/>
            <person name="Stengle A.G."/>
            <person name="Grear D.A."/>
            <person name="Lorch J.M."/>
        </authorList>
    </citation>
    <scope>NUCLEOTIDE SEQUENCE</scope>
    <source>
        <strain evidence="1">NWHC 24266-5</strain>
    </source>
</reference>
<feature type="non-terminal residue" evidence="1">
    <location>
        <position position="1"/>
    </location>
</feature>
<keyword evidence="1" id="KW-0251">Elongation factor</keyword>
<evidence type="ECO:0000313" key="1">
    <source>
        <dbReference type="EMBL" id="KAI2384406.1"/>
    </source>
</evidence>